<dbReference type="InterPro" id="IPR019734">
    <property type="entry name" value="TPR_rpt"/>
</dbReference>
<organism evidence="4 5">
    <name type="scientific">Persicitalea jodogahamensis</name>
    <dbReference type="NCBI Taxonomy" id="402147"/>
    <lineage>
        <taxon>Bacteria</taxon>
        <taxon>Pseudomonadati</taxon>
        <taxon>Bacteroidota</taxon>
        <taxon>Cytophagia</taxon>
        <taxon>Cytophagales</taxon>
        <taxon>Spirosomataceae</taxon>
        <taxon>Persicitalea</taxon>
    </lineage>
</organism>
<proteinExistence type="predicted"/>
<accession>A0A8J3G7L7</accession>
<name>A0A8J3G7L7_9BACT</name>
<dbReference type="Gene3D" id="1.25.40.10">
    <property type="entry name" value="Tetratricopeptide repeat domain"/>
    <property type="match status" value="2"/>
</dbReference>
<comment type="caution">
    <text evidence="4">The sequence shown here is derived from an EMBL/GenBank/DDBJ whole genome shotgun (WGS) entry which is preliminary data.</text>
</comment>
<reference evidence="4 5" key="1">
    <citation type="journal article" date="2014" name="Int. J. Syst. Evol. Microbiol.">
        <title>Complete genome sequence of Corynebacterium casei LMG S-19264T (=DSM 44701T), isolated from a smear-ripened cheese.</title>
        <authorList>
            <consortium name="US DOE Joint Genome Institute (JGI-PGF)"/>
            <person name="Walter F."/>
            <person name="Albersmeier A."/>
            <person name="Kalinowski J."/>
            <person name="Ruckert C."/>
        </authorList>
    </citation>
    <scope>NUCLEOTIDE SEQUENCE [LARGE SCALE GENOMIC DNA]</scope>
    <source>
        <strain evidence="4 5">KCTC 12866</strain>
    </source>
</reference>
<dbReference type="Gene3D" id="3.40.50.10070">
    <property type="entry name" value="TolB, N-terminal domain"/>
    <property type="match status" value="1"/>
</dbReference>
<evidence type="ECO:0000313" key="4">
    <source>
        <dbReference type="EMBL" id="GHB57571.1"/>
    </source>
</evidence>
<evidence type="ECO:0000256" key="1">
    <source>
        <dbReference type="ARBA" id="ARBA00022737"/>
    </source>
</evidence>
<evidence type="ECO:0000256" key="3">
    <source>
        <dbReference type="PROSITE-ProRule" id="PRU00339"/>
    </source>
</evidence>
<evidence type="ECO:0008006" key="6">
    <source>
        <dbReference type="Google" id="ProtNLM"/>
    </source>
</evidence>
<dbReference type="PANTHER" id="PTHR44858">
    <property type="entry name" value="TETRATRICOPEPTIDE REPEAT PROTEIN 6"/>
    <property type="match status" value="1"/>
</dbReference>
<evidence type="ECO:0000256" key="2">
    <source>
        <dbReference type="ARBA" id="ARBA00022803"/>
    </source>
</evidence>
<feature type="repeat" description="TPR" evidence="3">
    <location>
        <begin position="267"/>
        <end position="300"/>
    </location>
</feature>
<dbReference type="PROSITE" id="PS50005">
    <property type="entry name" value="TPR"/>
    <property type="match status" value="1"/>
</dbReference>
<dbReference type="Proteomes" id="UP000598271">
    <property type="component" value="Unassembled WGS sequence"/>
</dbReference>
<keyword evidence="5" id="KW-1185">Reference proteome</keyword>
<dbReference type="EMBL" id="BMXF01000001">
    <property type="protein sequence ID" value="GHB57571.1"/>
    <property type="molecule type" value="Genomic_DNA"/>
</dbReference>
<keyword evidence="1" id="KW-0677">Repeat</keyword>
<sequence>MLRNNRLLSGLTLAIVVVASWVVWQISDWGSQGAAPSIAEYAVTSGNSLVLLPFESQGGDEDFSEGIAERLQTSLLLLTDLKVIAKTSADRYRGTEKDITSIGRELDVDHVLKGHVTRRSGKVKIELQLISAGDESKVWSKVYAGDEKDIFRMMNAIVGELAATLDKKISPILAHQLNRTPTRNPKSYNLYLQARAMLVSREESKLAGSLRLLDRALTYDPGFADAYAQKATAYSLLSNMGYEDKKSTLDKAEKNALKAIRLDSRNATAYAILANIYRDQYKWDQSNTAYQIALELNPNDALTIYWYSLLLREIGKPAEAMQYSARAVELDPLHPVILGGHIRNCTYAGRSELAAQLIEDGKVVFGDSFIFYMCWASHYLFQEKYGLALTQLEKSHELNPGRTHFEAQIIFCQARMDNTAAAGNYLTTLGNTPEDDLSRSMVYAGMSKVEKCLSYMQRAASQGVIYKDLVLHPAFRLLHDDPRFQKILKDYGLPLPPSVAI</sequence>
<dbReference type="SUPFAM" id="SSF48452">
    <property type="entry name" value="TPR-like"/>
    <property type="match status" value="1"/>
</dbReference>
<dbReference type="InterPro" id="IPR050498">
    <property type="entry name" value="Ycf3"/>
</dbReference>
<protein>
    <recommendedName>
        <fullName evidence="6">Tetratricopeptide repeat protein</fullName>
    </recommendedName>
</protein>
<dbReference type="AlphaFoldDB" id="A0A8J3G7L7"/>
<dbReference type="SMART" id="SM00028">
    <property type="entry name" value="TPR"/>
    <property type="match status" value="3"/>
</dbReference>
<gene>
    <name evidence="4" type="ORF">GCM10007390_08740</name>
</gene>
<dbReference type="PANTHER" id="PTHR44858:SF1">
    <property type="entry name" value="UDP-N-ACETYLGLUCOSAMINE--PEPTIDE N-ACETYLGLUCOSAMINYLTRANSFERASE SPINDLY-RELATED"/>
    <property type="match status" value="1"/>
</dbReference>
<keyword evidence="2 3" id="KW-0802">TPR repeat</keyword>
<dbReference type="InterPro" id="IPR011990">
    <property type="entry name" value="TPR-like_helical_dom_sf"/>
</dbReference>
<evidence type="ECO:0000313" key="5">
    <source>
        <dbReference type="Proteomes" id="UP000598271"/>
    </source>
</evidence>